<sequence length="478" mass="53422">MYGRSVPRMCKNTKYYEVLGVSKSASQDELKRAYRKAAIKNHPDKGGDPEKELSQAYEVLSDPDKREIYDQYGVDALKEGMGGGGGGHSPFDLFKSFFSRGGFGGGGSSIGRRLKQGEDGVHSLRVSLEDLKGSKSGASGTCHGCQDSGMKVPIQQIGLGMVQQMQQHVCPECGGSGELISEKDKCPLCRGNRVTQEKMVLEVHVEKGMQHGQKMVFEGQADEAFSLTHLDGRQLLIQSNPGEIIKPGHYKAINDEGMPHYHRPFMKGKPYIRFMWSSLTLGVYSPLSSAKRQLCMMSIWRRRKGSTSSRRHMMRMKNHPRPERSVPNTSWLNRARSIGGFGCSRQQDLSSVVQTIIRHMEAVNLSLETTTPKRFFYGRKVTMMGNDFNMPATCLCQTVPCSAGVQMERNCLMKMVLVQEFVSLVCSGFSSPGSEGYIFRSIEFPPPMILEAYIWWQPRVLNNDGLMILGIFTKKKKI</sequence>
<accession>A0ACC4B1P2</accession>
<reference evidence="1 2" key="1">
    <citation type="journal article" date="2024" name="Plant Biotechnol. J.">
        <title>Genome and CRISPR/Cas9 system of a widespread forest tree (Populus alba) in the world.</title>
        <authorList>
            <person name="Liu Y.J."/>
            <person name="Jiang P.F."/>
            <person name="Han X.M."/>
            <person name="Li X.Y."/>
            <person name="Wang H.M."/>
            <person name="Wang Y.J."/>
            <person name="Wang X.X."/>
            <person name="Zeng Q.Y."/>
        </authorList>
    </citation>
    <scope>NUCLEOTIDE SEQUENCE [LARGE SCALE GENOMIC DNA]</scope>
    <source>
        <strain evidence="2">cv. PAL-ZL1</strain>
    </source>
</reference>
<keyword evidence="2" id="KW-1185">Reference proteome</keyword>
<evidence type="ECO:0000313" key="2">
    <source>
        <dbReference type="Proteomes" id="UP000309997"/>
    </source>
</evidence>
<dbReference type="EMBL" id="RCHU02000014">
    <property type="protein sequence ID" value="KAL3571803.1"/>
    <property type="molecule type" value="Genomic_DNA"/>
</dbReference>
<gene>
    <name evidence="1" type="ORF">D5086_025707</name>
</gene>
<organism evidence="1 2">
    <name type="scientific">Populus alba</name>
    <name type="common">White poplar</name>
    <dbReference type="NCBI Taxonomy" id="43335"/>
    <lineage>
        <taxon>Eukaryota</taxon>
        <taxon>Viridiplantae</taxon>
        <taxon>Streptophyta</taxon>
        <taxon>Embryophyta</taxon>
        <taxon>Tracheophyta</taxon>
        <taxon>Spermatophyta</taxon>
        <taxon>Magnoliopsida</taxon>
        <taxon>eudicotyledons</taxon>
        <taxon>Gunneridae</taxon>
        <taxon>Pentapetalae</taxon>
        <taxon>rosids</taxon>
        <taxon>fabids</taxon>
        <taxon>Malpighiales</taxon>
        <taxon>Salicaceae</taxon>
        <taxon>Saliceae</taxon>
        <taxon>Populus</taxon>
    </lineage>
</organism>
<name>A0ACC4B1P2_POPAL</name>
<dbReference type="Proteomes" id="UP000309997">
    <property type="component" value="Unassembled WGS sequence"/>
</dbReference>
<comment type="caution">
    <text evidence="1">The sequence shown here is derived from an EMBL/GenBank/DDBJ whole genome shotgun (WGS) entry which is preliminary data.</text>
</comment>
<evidence type="ECO:0000313" key="1">
    <source>
        <dbReference type="EMBL" id="KAL3571803.1"/>
    </source>
</evidence>
<protein>
    <submittedName>
        <fullName evidence="1">Uncharacterized protein</fullName>
    </submittedName>
</protein>
<proteinExistence type="predicted"/>